<organism evidence="2 3">
    <name type="scientific">Trichinella papuae</name>
    <dbReference type="NCBI Taxonomy" id="268474"/>
    <lineage>
        <taxon>Eukaryota</taxon>
        <taxon>Metazoa</taxon>
        <taxon>Ecdysozoa</taxon>
        <taxon>Nematoda</taxon>
        <taxon>Enoplea</taxon>
        <taxon>Dorylaimia</taxon>
        <taxon>Trichinellida</taxon>
        <taxon>Trichinellidae</taxon>
        <taxon>Trichinella</taxon>
    </lineage>
</organism>
<reference evidence="2 3" key="1">
    <citation type="submission" date="2015-01" db="EMBL/GenBank/DDBJ databases">
        <title>Evolution of Trichinella species and genotypes.</title>
        <authorList>
            <person name="Korhonen P.K."/>
            <person name="Edoardo P."/>
            <person name="Giuseppe L.R."/>
            <person name="Gasser R.B."/>
        </authorList>
    </citation>
    <scope>NUCLEOTIDE SEQUENCE [LARGE SCALE GENOMIC DNA]</scope>
    <source>
        <strain evidence="2">ISS1980</strain>
    </source>
</reference>
<protein>
    <submittedName>
        <fullName evidence="2">Uncharacterized protein</fullName>
    </submittedName>
</protein>
<dbReference type="Proteomes" id="UP000054843">
    <property type="component" value="Unassembled WGS sequence"/>
</dbReference>
<gene>
    <name evidence="2" type="ORF">T10_10383</name>
</gene>
<keyword evidence="3" id="KW-1185">Reference proteome</keyword>
<evidence type="ECO:0000313" key="3">
    <source>
        <dbReference type="Proteomes" id="UP000054843"/>
    </source>
</evidence>
<feature type="region of interest" description="Disordered" evidence="1">
    <location>
        <begin position="1"/>
        <end position="25"/>
    </location>
</feature>
<name>A0A0V1MCG3_9BILA</name>
<dbReference type="AlphaFoldDB" id="A0A0V1MCG3"/>
<sequence length="89" mass="10455">MHVKNEQKLPKKPAPTMEFQEKPNSRFTLRKHQAVRQNHASNSSQGFYYYYYYQKASFNSHVIINGVVNDILKTERVQSPDVCALEIEH</sequence>
<evidence type="ECO:0000256" key="1">
    <source>
        <dbReference type="SAM" id="MobiDB-lite"/>
    </source>
</evidence>
<comment type="caution">
    <text evidence="2">The sequence shown here is derived from an EMBL/GenBank/DDBJ whole genome shotgun (WGS) entry which is preliminary data.</text>
</comment>
<accession>A0A0V1MCG3</accession>
<dbReference type="EMBL" id="JYDO01000141">
    <property type="protein sequence ID" value="KRZ69251.1"/>
    <property type="molecule type" value="Genomic_DNA"/>
</dbReference>
<proteinExistence type="predicted"/>
<evidence type="ECO:0000313" key="2">
    <source>
        <dbReference type="EMBL" id="KRZ69251.1"/>
    </source>
</evidence>